<protein>
    <submittedName>
        <fullName evidence="1">Uncharacterized protein</fullName>
    </submittedName>
</protein>
<name>A0A402CWR6_9BACT</name>
<keyword evidence="2" id="KW-1185">Reference proteome</keyword>
<dbReference type="PANTHER" id="PTHR30093">
    <property type="entry name" value="GENERAL SECRETION PATHWAY PROTEIN G"/>
    <property type="match status" value="1"/>
</dbReference>
<dbReference type="Gene3D" id="3.30.700.10">
    <property type="entry name" value="Glycoprotein, Type 4 Pilin"/>
    <property type="match status" value="1"/>
</dbReference>
<proteinExistence type="predicted"/>
<gene>
    <name evidence="1" type="ORF">CCAX7_62750</name>
</gene>
<dbReference type="InterPro" id="IPR012902">
    <property type="entry name" value="N_methyl_site"/>
</dbReference>
<dbReference type="SUPFAM" id="SSF54523">
    <property type="entry name" value="Pili subunits"/>
    <property type="match status" value="1"/>
</dbReference>
<accession>A0A402CWR6</accession>
<dbReference type="InterPro" id="IPR045584">
    <property type="entry name" value="Pilin-like"/>
</dbReference>
<dbReference type="NCBIfam" id="TIGR02532">
    <property type="entry name" value="IV_pilin_GFxxxE"/>
    <property type="match status" value="1"/>
</dbReference>
<dbReference type="RefSeq" id="WP_165864241.1">
    <property type="nucleotide sequence ID" value="NZ_AP025739.1"/>
</dbReference>
<evidence type="ECO:0000313" key="2">
    <source>
        <dbReference type="Proteomes" id="UP000287394"/>
    </source>
</evidence>
<dbReference type="Proteomes" id="UP000287394">
    <property type="component" value="Chromosome"/>
</dbReference>
<dbReference type="AlphaFoldDB" id="A0A402CWR6"/>
<dbReference type="Pfam" id="PF07596">
    <property type="entry name" value="SBP_bac_10"/>
    <property type="match status" value="1"/>
</dbReference>
<evidence type="ECO:0000313" key="1">
    <source>
        <dbReference type="EMBL" id="BDI34224.1"/>
    </source>
</evidence>
<dbReference type="Pfam" id="PF07963">
    <property type="entry name" value="N_methyl"/>
    <property type="match status" value="1"/>
</dbReference>
<sequence length="259" mass="28127">MKKNSSKLGFTLIELLVVIAIIAILAAILFPVFAQAREKARQISCTSNMRQIGLAVLQYVQDSDELYPIVNFGPYDWTQAVQPYIKNGNPPVGSWSGTTNTGVFSCPSFPAEASGKIEYAQYRPIEDVMANNPTPNAVSEINAPSSKIMLFEGKNNGNCWGGPASLSATGQQWFWASGGQNPIGAHTDYVDMDIADNKQTALGAGCWQWSRGWSPAYRHQKLGNFLFTDGHVKAIHPGGLNYAVNIGNFPSRSDGNSAY</sequence>
<reference evidence="1 2" key="1">
    <citation type="journal article" date="2019" name="Int. J. Syst. Evol. Microbiol.">
        <title>Capsulimonas corticalis gen. nov., sp. nov., an aerobic capsulated bacterium, of a novel bacterial order, Capsulimonadales ord. nov., of the class Armatimonadia of the phylum Armatimonadetes.</title>
        <authorList>
            <person name="Li J."/>
            <person name="Kudo C."/>
            <person name="Tonouchi A."/>
        </authorList>
    </citation>
    <scope>NUCLEOTIDE SEQUENCE [LARGE SCALE GENOMIC DNA]</scope>
    <source>
        <strain evidence="1 2">AX-7</strain>
    </source>
</reference>
<dbReference type="PANTHER" id="PTHR30093:SF2">
    <property type="entry name" value="TYPE II SECRETION SYSTEM PROTEIN H"/>
    <property type="match status" value="1"/>
</dbReference>
<dbReference type="KEGG" id="ccot:CCAX7_62750"/>
<dbReference type="InterPro" id="IPR011453">
    <property type="entry name" value="DUF1559"/>
</dbReference>
<dbReference type="EMBL" id="AP025739">
    <property type="protein sequence ID" value="BDI34224.1"/>
    <property type="molecule type" value="Genomic_DNA"/>
</dbReference>
<organism evidence="1 2">
    <name type="scientific">Capsulimonas corticalis</name>
    <dbReference type="NCBI Taxonomy" id="2219043"/>
    <lineage>
        <taxon>Bacteria</taxon>
        <taxon>Bacillati</taxon>
        <taxon>Armatimonadota</taxon>
        <taxon>Armatimonadia</taxon>
        <taxon>Capsulimonadales</taxon>
        <taxon>Capsulimonadaceae</taxon>
        <taxon>Capsulimonas</taxon>
    </lineage>
</organism>